<accession>A0A0E0EJM3</accession>
<dbReference type="STRING" id="40149.A0A0E0EJM3"/>
<sequence length="877" mass="98301">MRPSMVVVDSTAAPTFAVDQSIDSVWPFNSNYYKPRSNNHTILLVFAASAEEGYSASIGDRKKAPTTGRLNSAGNWKSKSRNMVDYRRMGNMEEHLGNTTSTTFLHQPRNLWKGPRGTVLRIEALALGAIVLTFFVAVLGSCRRWSNHWIVQKGFLAANVLSLSLGTYSIGIMQSSSVKSEMYPIWTVCLFTLLGCTDSVTSYNGLDYKSPLLKMLFQLGLYCGYVLLMSISTISTDVGNITIGMLSAITFVKGFHRSLALVLQSRMRDMEAKTVGLQEPRFLSRGRDYGEERENMIVDFPPDLENLVYGSERPALSNTVHMADIDLICQEKDELQLCSDVCVAFSLSHQLQRYILGLSEHVDNKVDLSEDIIDYKWALKVIGVELAFLYEVFFTGNAFLHFYEAKAASFWALASFIGICFVGVAVAIPRTMTSRRKTSLGSGATVVVDTTTADLFITLVILVSLALLQLMHLIWCWTSNWARLAFACECARNQKKGIGIQWSWWMRLKWFAITRTNWFDKYLWQDKLGQCSLAGKVGREWKFLGNNITSMGGRQMHGLQYIGYVLWDLWGSDANKGVAFRLDDDVRASITDFLGQIRSDMIDHHWLSELRENGVDIDELPYMIVEDKNSFVHVMFLNTASFGFIYAHSVMVWHVATCYCELAEQEKQDAMLNQSTEDTAAEAGCFEKAAAPCYRKKQAATGGGGGERAKNRRVANALSKYCTYLVVSAPELLPGPAAHAKRAYDVFAEEAKMAPREAMTGSYSFLIGTDLGMQLLGERPPRDGVGHCSDPWKALALVWVQMLVYAAPYGNVEAHMRHLTQGGEFITHIWALLYHLGIRKWQPPKEDKDTHKSLEDEGEGSEAEPRRDVEEETSSLP</sequence>
<feature type="transmembrane region" description="Helical" evidence="2">
    <location>
        <begin position="215"/>
        <end position="235"/>
    </location>
</feature>
<keyword evidence="2" id="KW-0812">Transmembrane</keyword>
<feature type="transmembrane region" description="Helical" evidence="2">
    <location>
        <begin position="241"/>
        <end position="263"/>
    </location>
</feature>
<evidence type="ECO:0000259" key="3">
    <source>
        <dbReference type="Pfam" id="PF13968"/>
    </source>
</evidence>
<keyword evidence="5" id="KW-1185">Reference proteome</keyword>
<feature type="transmembrane region" description="Helical" evidence="2">
    <location>
        <begin position="408"/>
        <end position="428"/>
    </location>
</feature>
<feature type="transmembrane region" description="Helical" evidence="2">
    <location>
        <begin position="455"/>
        <end position="475"/>
    </location>
</feature>
<feature type="domain" description="DUF4220" evidence="3">
    <location>
        <begin position="157"/>
        <end position="533"/>
    </location>
</feature>
<dbReference type="HOGENOM" id="CLU_008762_1_1_1"/>
<proteinExistence type="predicted"/>
<reference evidence="4" key="2">
    <citation type="submission" date="2018-05" db="EMBL/GenBank/DDBJ databases">
        <title>OmerRS3 (Oryza meridionalis Reference Sequence Version 3).</title>
        <authorList>
            <person name="Zhang J."/>
            <person name="Kudrna D."/>
            <person name="Lee S."/>
            <person name="Talag J."/>
            <person name="Welchert J."/>
            <person name="Wing R.A."/>
        </authorList>
    </citation>
    <scope>NUCLEOTIDE SEQUENCE [LARGE SCALE GENOMIC DNA]</scope>
    <source>
        <strain evidence="4">cv. OR44</strain>
    </source>
</reference>
<dbReference type="EnsemblPlants" id="OMERI08G07390.1">
    <property type="protein sequence ID" value="OMERI08G07390.1"/>
    <property type="gene ID" value="OMERI08G07390"/>
</dbReference>
<feature type="region of interest" description="Disordered" evidence="1">
    <location>
        <begin position="842"/>
        <end position="877"/>
    </location>
</feature>
<dbReference type="AlphaFoldDB" id="A0A0E0EJM3"/>
<organism evidence="4">
    <name type="scientific">Oryza meridionalis</name>
    <dbReference type="NCBI Taxonomy" id="40149"/>
    <lineage>
        <taxon>Eukaryota</taxon>
        <taxon>Viridiplantae</taxon>
        <taxon>Streptophyta</taxon>
        <taxon>Embryophyta</taxon>
        <taxon>Tracheophyta</taxon>
        <taxon>Spermatophyta</taxon>
        <taxon>Magnoliopsida</taxon>
        <taxon>Liliopsida</taxon>
        <taxon>Poales</taxon>
        <taxon>Poaceae</taxon>
        <taxon>BOP clade</taxon>
        <taxon>Oryzoideae</taxon>
        <taxon>Oryzeae</taxon>
        <taxon>Oryzinae</taxon>
        <taxon>Oryza</taxon>
    </lineage>
</organism>
<dbReference type="eggNOG" id="ENOG502QSWW">
    <property type="taxonomic scope" value="Eukaryota"/>
</dbReference>
<dbReference type="InterPro" id="IPR007658">
    <property type="entry name" value="DUF594"/>
</dbReference>
<dbReference type="Proteomes" id="UP000008021">
    <property type="component" value="Chromosome 8"/>
</dbReference>
<dbReference type="PANTHER" id="PTHR31325">
    <property type="entry name" value="OS01G0798800 PROTEIN-RELATED"/>
    <property type="match status" value="1"/>
</dbReference>
<evidence type="ECO:0000256" key="2">
    <source>
        <dbReference type="SAM" id="Phobius"/>
    </source>
</evidence>
<feature type="compositionally biased region" description="Basic and acidic residues" evidence="1">
    <location>
        <begin position="843"/>
        <end position="855"/>
    </location>
</feature>
<feature type="transmembrane region" description="Helical" evidence="2">
    <location>
        <begin position="185"/>
        <end position="203"/>
    </location>
</feature>
<reference evidence="4" key="1">
    <citation type="submission" date="2015-04" db="UniProtKB">
        <authorList>
            <consortium name="EnsemblPlants"/>
        </authorList>
    </citation>
    <scope>IDENTIFICATION</scope>
</reference>
<dbReference type="Gramene" id="OMERI08G07390.1">
    <property type="protein sequence ID" value="OMERI08G07390.1"/>
    <property type="gene ID" value="OMERI08G07390"/>
</dbReference>
<dbReference type="Pfam" id="PF04578">
    <property type="entry name" value="DUF594"/>
    <property type="match status" value="1"/>
</dbReference>
<feature type="transmembrane region" description="Helical" evidence="2">
    <location>
        <begin position="377"/>
        <end position="402"/>
    </location>
</feature>
<protein>
    <recommendedName>
        <fullName evidence="3">DUF4220 domain-containing protein</fullName>
    </recommendedName>
</protein>
<feature type="transmembrane region" description="Helical" evidence="2">
    <location>
        <begin position="154"/>
        <end position="173"/>
    </location>
</feature>
<name>A0A0E0EJM3_9ORYZ</name>
<dbReference type="InterPro" id="IPR025315">
    <property type="entry name" value="DUF4220"/>
</dbReference>
<evidence type="ECO:0000256" key="1">
    <source>
        <dbReference type="SAM" id="MobiDB-lite"/>
    </source>
</evidence>
<keyword evidence="2" id="KW-1133">Transmembrane helix</keyword>
<evidence type="ECO:0000313" key="5">
    <source>
        <dbReference type="Proteomes" id="UP000008021"/>
    </source>
</evidence>
<keyword evidence="2" id="KW-0472">Membrane</keyword>
<evidence type="ECO:0000313" key="4">
    <source>
        <dbReference type="EnsemblPlants" id="OMERI08G07390.1"/>
    </source>
</evidence>
<feature type="transmembrane region" description="Helical" evidence="2">
    <location>
        <begin position="119"/>
        <end position="142"/>
    </location>
</feature>
<dbReference type="Pfam" id="PF13968">
    <property type="entry name" value="DUF4220"/>
    <property type="match status" value="1"/>
</dbReference>